<dbReference type="Pfam" id="PF00534">
    <property type="entry name" value="Glycos_transf_1"/>
    <property type="match status" value="1"/>
</dbReference>
<evidence type="ECO:0008006" key="7">
    <source>
        <dbReference type="Google" id="ProtNLM"/>
    </source>
</evidence>
<dbReference type="PANTHER" id="PTHR12526">
    <property type="entry name" value="GLYCOSYLTRANSFERASE"/>
    <property type="match status" value="1"/>
</dbReference>
<dbReference type="InterPro" id="IPR001296">
    <property type="entry name" value="Glyco_trans_1"/>
</dbReference>
<dbReference type="Proteomes" id="UP000078476">
    <property type="component" value="Unassembled WGS sequence"/>
</dbReference>
<evidence type="ECO:0000313" key="6">
    <source>
        <dbReference type="Proteomes" id="UP000078476"/>
    </source>
</evidence>
<keyword evidence="2" id="KW-0808">Transferase</keyword>
<protein>
    <recommendedName>
        <fullName evidence="7">Glycosyl transferase family 1 domain-containing protein</fullName>
    </recommendedName>
</protein>
<dbReference type="CDD" id="cd03801">
    <property type="entry name" value="GT4_PimA-like"/>
    <property type="match status" value="1"/>
</dbReference>
<evidence type="ECO:0000256" key="2">
    <source>
        <dbReference type="ARBA" id="ARBA00022679"/>
    </source>
</evidence>
<keyword evidence="6" id="KW-1185">Reference proteome</keyword>
<gene>
    <name evidence="5" type="ORF">A1359_10495</name>
</gene>
<comment type="caution">
    <text evidence="5">The sequence shown here is derived from an EMBL/GenBank/DDBJ whole genome shotgun (WGS) entry which is preliminary data.</text>
</comment>
<feature type="domain" description="Glycosyl transferase family 1" evidence="3">
    <location>
        <begin position="126"/>
        <end position="285"/>
    </location>
</feature>
<dbReference type="PANTHER" id="PTHR12526:SF510">
    <property type="entry name" value="D-INOSITOL 3-PHOSPHATE GLYCOSYLTRANSFERASE"/>
    <property type="match status" value="1"/>
</dbReference>
<dbReference type="Pfam" id="PF13439">
    <property type="entry name" value="Glyco_transf_4"/>
    <property type="match status" value="1"/>
</dbReference>
<evidence type="ECO:0000259" key="4">
    <source>
        <dbReference type="Pfam" id="PF13439"/>
    </source>
</evidence>
<proteinExistence type="predicted"/>
<dbReference type="EMBL" id="LUUI01000109">
    <property type="protein sequence ID" value="OAI14495.1"/>
    <property type="molecule type" value="Genomic_DNA"/>
</dbReference>
<feature type="domain" description="Glycosyltransferase subfamily 4-like N-terminal" evidence="4">
    <location>
        <begin position="11"/>
        <end position="113"/>
    </location>
</feature>
<dbReference type="GO" id="GO:0016757">
    <property type="term" value="F:glycosyltransferase activity"/>
    <property type="evidence" value="ECO:0007669"/>
    <property type="project" value="UniProtKB-KW"/>
</dbReference>
<dbReference type="GO" id="GO:1901135">
    <property type="term" value="P:carbohydrate derivative metabolic process"/>
    <property type="evidence" value="ECO:0007669"/>
    <property type="project" value="UniProtKB-ARBA"/>
</dbReference>
<dbReference type="STRING" id="980561.A1359_10495"/>
<dbReference type="Gene3D" id="3.40.50.2000">
    <property type="entry name" value="Glycogen Phosphorylase B"/>
    <property type="match status" value="2"/>
</dbReference>
<dbReference type="SUPFAM" id="SSF53756">
    <property type="entry name" value="UDP-Glycosyltransferase/glycogen phosphorylase"/>
    <property type="match status" value="1"/>
</dbReference>
<reference evidence="5 6" key="1">
    <citation type="submission" date="2016-03" db="EMBL/GenBank/DDBJ databases">
        <authorList>
            <person name="Ploux O."/>
        </authorList>
    </citation>
    <scope>NUCLEOTIDE SEQUENCE [LARGE SCALE GENOMIC DNA]</scope>
    <source>
        <strain evidence="5 6">R-45370</strain>
    </source>
</reference>
<accession>A0A177N9C9</accession>
<evidence type="ECO:0000313" key="5">
    <source>
        <dbReference type="EMBL" id="OAI14495.1"/>
    </source>
</evidence>
<dbReference type="AlphaFoldDB" id="A0A177N9C9"/>
<sequence length="312" mass="34735">MLVPFFMGFQFISAYRVIKAENISVIHAHWIIPQGLTACFLRFFINHKLAIICTSHGGDLFSLRGNISKFIKRNVLLNTQAITVVNSIMAEEVYSLCYPFRPKVSVIPMGVDFKNTFSPSSDEKIPFSLIFVGRLVEKKGVSYLINALPIILNKFPNTHLTIIGTGPELEHLKNLVNKLKLNANVDFLGAVPNAELPKYYQQHQIAVFPFIIAENGDREGLPVVISEAIGCGCCSVTTNLPGIEDIIIHERSGLIVEQKNNLALADAIITLFSNPKLIHNYSSVAYDETILKQDSRSIAKNYANLIEALFDN</sequence>
<organism evidence="5 6">
    <name type="scientific">Methylomonas lenta</name>
    <dbReference type="NCBI Taxonomy" id="980561"/>
    <lineage>
        <taxon>Bacteria</taxon>
        <taxon>Pseudomonadati</taxon>
        <taxon>Pseudomonadota</taxon>
        <taxon>Gammaproteobacteria</taxon>
        <taxon>Methylococcales</taxon>
        <taxon>Methylococcaceae</taxon>
        <taxon>Methylomonas</taxon>
    </lineage>
</organism>
<dbReference type="InterPro" id="IPR028098">
    <property type="entry name" value="Glyco_trans_4-like_N"/>
</dbReference>
<keyword evidence="1" id="KW-0328">Glycosyltransferase</keyword>
<evidence type="ECO:0000256" key="1">
    <source>
        <dbReference type="ARBA" id="ARBA00022676"/>
    </source>
</evidence>
<name>A0A177N9C9_9GAMM</name>
<evidence type="ECO:0000259" key="3">
    <source>
        <dbReference type="Pfam" id="PF00534"/>
    </source>
</evidence>